<protein>
    <submittedName>
        <fullName evidence="2">Uncharacterized protein</fullName>
    </submittedName>
</protein>
<gene>
    <name evidence="2" type="ORF">ABXS05_14175</name>
</gene>
<keyword evidence="3" id="KW-1185">Reference proteome</keyword>
<feature type="compositionally biased region" description="Low complexity" evidence="1">
    <location>
        <begin position="115"/>
        <end position="128"/>
    </location>
</feature>
<evidence type="ECO:0000256" key="1">
    <source>
        <dbReference type="SAM" id="MobiDB-lite"/>
    </source>
</evidence>
<evidence type="ECO:0000313" key="2">
    <source>
        <dbReference type="EMBL" id="MEW9306694.1"/>
    </source>
</evidence>
<dbReference type="EMBL" id="JBFNQD010000004">
    <property type="protein sequence ID" value="MEW9306694.1"/>
    <property type="molecule type" value="Genomic_DNA"/>
</dbReference>
<reference evidence="2 3" key="1">
    <citation type="submission" date="2024-07" db="EMBL/GenBank/DDBJ databases">
        <title>Description of Labrys sedimenti sp. nov., isolated from a diclofenac-degrading enrichment culture.</title>
        <authorList>
            <person name="Tancsics A."/>
            <person name="Csepanyi A."/>
        </authorList>
    </citation>
    <scope>NUCLEOTIDE SEQUENCE [LARGE SCALE GENOMIC DNA]</scope>
    <source>
        <strain evidence="2 3">LMG 23578</strain>
    </source>
</reference>
<comment type="caution">
    <text evidence="2">The sequence shown here is derived from an EMBL/GenBank/DDBJ whole genome shotgun (WGS) entry which is preliminary data.</text>
</comment>
<feature type="compositionally biased region" description="Acidic residues" evidence="1">
    <location>
        <begin position="100"/>
        <end position="110"/>
    </location>
</feature>
<feature type="compositionally biased region" description="Basic and acidic residues" evidence="1">
    <location>
        <begin position="1"/>
        <end position="22"/>
    </location>
</feature>
<accession>A0ABV3PN04</accession>
<organism evidence="2 3">
    <name type="scientific">Labrys neptuniae</name>
    <dbReference type="NCBI Taxonomy" id="376174"/>
    <lineage>
        <taxon>Bacteria</taxon>
        <taxon>Pseudomonadati</taxon>
        <taxon>Pseudomonadota</taxon>
        <taxon>Alphaproteobacteria</taxon>
        <taxon>Hyphomicrobiales</taxon>
        <taxon>Xanthobacteraceae</taxon>
        <taxon>Labrys</taxon>
    </lineage>
</organism>
<feature type="region of interest" description="Disordered" evidence="1">
    <location>
        <begin position="1"/>
        <end position="133"/>
    </location>
</feature>
<sequence length="154" mass="16836">MVEPKDKTAHVEARDGKGDKNTVKRSRKMAKAPVLPPEEARVIPVRKARRSKASQEEHPSVHSRLAPDVAPGNDQEPPSSNLPEEVKTAPRKKAPASETPLDEVSSEDAAEAGARRPLSARAARSAAKPAERWTCRLRHVRRNLGSGRIGQLRP</sequence>
<dbReference type="Proteomes" id="UP001555786">
    <property type="component" value="Unassembled WGS sequence"/>
</dbReference>
<name>A0ABV3PN04_9HYPH</name>
<evidence type="ECO:0000313" key="3">
    <source>
        <dbReference type="Proteomes" id="UP001555786"/>
    </source>
</evidence>
<dbReference type="RefSeq" id="WP_367624349.1">
    <property type="nucleotide sequence ID" value="NZ_JBFNQD010000004.1"/>
</dbReference>
<proteinExistence type="predicted"/>